<evidence type="ECO:0000256" key="27">
    <source>
        <dbReference type="PIRSR" id="PIRSR000660-1"/>
    </source>
</evidence>
<evidence type="ECO:0000256" key="1">
    <source>
        <dbReference type="ARBA" id="ARBA00004496"/>
    </source>
</evidence>
<evidence type="ECO:0000256" key="4">
    <source>
        <dbReference type="ARBA" id="ARBA00022527"/>
    </source>
</evidence>
<feature type="active site" description="Proton acceptor" evidence="27">
    <location>
        <position position="770"/>
    </location>
</feature>
<evidence type="ECO:0000256" key="13">
    <source>
        <dbReference type="ARBA" id="ARBA00022884"/>
    </source>
</evidence>
<dbReference type="InterPro" id="IPR050339">
    <property type="entry name" value="CC_SR_Kinase"/>
</dbReference>
<dbReference type="GeneTree" id="ENSGT00940000156798"/>
<dbReference type="FunFam" id="3.30.200.20:FF:000308">
    <property type="entry name" value="Eukaryotic translation initiation factor 2-alpha kinase 4"/>
    <property type="match status" value="1"/>
</dbReference>
<feature type="binding site" evidence="28">
    <location>
        <begin position="533"/>
        <end position="541"/>
    </location>
    <ligand>
        <name>ATP</name>
        <dbReference type="ChEBI" id="CHEBI:30616"/>
    </ligand>
</feature>
<accession>A0AAX7TPF5</accession>
<evidence type="ECO:0000256" key="3">
    <source>
        <dbReference type="ARBA" id="ARBA00022490"/>
    </source>
</evidence>
<dbReference type="Pfam" id="PF12745">
    <property type="entry name" value="HGTP_anticodon2"/>
    <property type="match status" value="1"/>
</dbReference>
<evidence type="ECO:0000256" key="25">
    <source>
        <dbReference type="ARBA" id="ARBA00076428"/>
    </source>
</evidence>
<dbReference type="GO" id="GO:0140469">
    <property type="term" value="P:GCN2-mediated signaling"/>
    <property type="evidence" value="ECO:0007669"/>
    <property type="project" value="UniProtKB-ARBA"/>
</dbReference>
<keyword evidence="9" id="KW-0418">Kinase</keyword>
<evidence type="ECO:0000256" key="22">
    <source>
        <dbReference type="ARBA" id="ARBA00048679"/>
    </source>
</evidence>
<keyword evidence="10" id="KW-0338">Growth arrest</keyword>
<keyword evidence="11 28" id="KW-0067">ATP-binding</keyword>
<dbReference type="FunFam" id="3.30.930.10:FF:000031">
    <property type="entry name" value="Eukaryotic translation initiation factor 2-alpha kinase 4"/>
    <property type="match status" value="1"/>
</dbReference>
<dbReference type="Gene3D" id="3.30.200.20">
    <property type="entry name" value="Phosphorylase Kinase, domain 1"/>
    <property type="match status" value="1"/>
</dbReference>
<dbReference type="GO" id="GO:0005634">
    <property type="term" value="C:nucleus"/>
    <property type="evidence" value="ECO:0007669"/>
    <property type="project" value="TreeGrafter"/>
</dbReference>
<dbReference type="InterPro" id="IPR024435">
    <property type="entry name" value="HisRS-related_dom"/>
</dbReference>
<evidence type="ECO:0000256" key="15">
    <source>
        <dbReference type="ARBA" id="ARBA00022990"/>
    </source>
</evidence>
<dbReference type="GO" id="GO:0000077">
    <property type="term" value="P:DNA damage checkpoint signaling"/>
    <property type="evidence" value="ECO:0007669"/>
    <property type="project" value="InterPro"/>
</dbReference>
<keyword evidence="8 28" id="KW-0547">Nucleotide-binding</keyword>
<dbReference type="GO" id="GO:0004694">
    <property type="term" value="F:eukaryotic translation initiation factor 2alpha kinase activity"/>
    <property type="evidence" value="ECO:0007669"/>
    <property type="project" value="InterPro"/>
</dbReference>
<feature type="compositionally biased region" description="Acidic residues" evidence="30">
    <location>
        <begin position="672"/>
        <end position="684"/>
    </location>
</feature>
<evidence type="ECO:0000256" key="8">
    <source>
        <dbReference type="ARBA" id="ARBA00022741"/>
    </source>
</evidence>
<dbReference type="GO" id="GO:0005524">
    <property type="term" value="F:ATP binding"/>
    <property type="evidence" value="ECO:0007669"/>
    <property type="project" value="UniProtKB-UniRule"/>
</dbReference>
<evidence type="ECO:0000256" key="6">
    <source>
        <dbReference type="ARBA" id="ARBA00022555"/>
    </source>
</evidence>
<dbReference type="Gene3D" id="1.10.510.10">
    <property type="entry name" value="Transferase(Phosphotransferase) domain 1"/>
    <property type="match status" value="2"/>
</dbReference>
<evidence type="ECO:0000256" key="19">
    <source>
        <dbReference type="ARBA" id="ARBA00023306"/>
    </source>
</evidence>
<dbReference type="PANTHER" id="PTHR11042">
    <property type="entry name" value="EUKARYOTIC TRANSLATION INITIATION FACTOR 2-ALPHA KINASE EIF2-ALPHA KINASE -RELATED"/>
    <property type="match status" value="1"/>
</dbReference>
<dbReference type="Proteomes" id="UP000265100">
    <property type="component" value="Chromosome 19"/>
</dbReference>
<proteinExistence type="inferred from homology"/>
<keyword evidence="18" id="KW-0010">Activator</keyword>
<name>A0AAX7TPF5_ASTCA</name>
<dbReference type="SUPFAM" id="SSF54495">
    <property type="entry name" value="UBC-like"/>
    <property type="match status" value="1"/>
</dbReference>
<dbReference type="FunFam" id="1.10.510.10:FF:000353">
    <property type="entry name" value="Eukaryotic translation initiation factor 2-alpha kinase 4"/>
    <property type="match status" value="1"/>
</dbReference>
<dbReference type="InterPro" id="IPR045864">
    <property type="entry name" value="aa-tRNA-synth_II/BPL/LPL"/>
</dbReference>
<evidence type="ECO:0000256" key="7">
    <source>
        <dbReference type="ARBA" id="ARBA00022679"/>
    </source>
</evidence>
<evidence type="ECO:0000256" key="5">
    <source>
        <dbReference type="ARBA" id="ARBA00022553"/>
    </source>
</evidence>
<dbReference type="PROSITE" id="PS50011">
    <property type="entry name" value="PROTEIN_KINASE_DOM"/>
    <property type="match status" value="2"/>
</dbReference>
<feature type="binding site" evidence="28 29">
    <location>
        <position position="556"/>
    </location>
    <ligand>
        <name>ATP</name>
        <dbReference type="ChEBI" id="CHEBI:30616"/>
    </ligand>
</feature>
<comment type="catalytic activity">
    <reaction evidence="22">
        <text>L-seryl-[protein] + ATP = O-phospho-L-seryl-[protein] + ADP + H(+)</text>
        <dbReference type="Rhea" id="RHEA:17989"/>
        <dbReference type="Rhea" id="RHEA-COMP:9863"/>
        <dbReference type="Rhea" id="RHEA-COMP:11604"/>
        <dbReference type="ChEBI" id="CHEBI:15378"/>
        <dbReference type="ChEBI" id="CHEBI:29999"/>
        <dbReference type="ChEBI" id="CHEBI:30616"/>
        <dbReference type="ChEBI" id="CHEBI:83421"/>
        <dbReference type="ChEBI" id="CHEBI:456216"/>
        <dbReference type="EC" id="2.7.11.1"/>
    </reaction>
</comment>
<dbReference type="InterPro" id="IPR006575">
    <property type="entry name" value="RWD_dom"/>
</dbReference>
<keyword evidence="12" id="KW-0810">Translation regulation</keyword>
<dbReference type="EC" id="2.7.11.1" evidence="2"/>
<evidence type="ECO:0000256" key="16">
    <source>
        <dbReference type="ARBA" id="ARBA00023016"/>
    </source>
</evidence>
<evidence type="ECO:0000313" key="34">
    <source>
        <dbReference type="Proteomes" id="UP000265100"/>
    </source>
</evidence>
<evidence type="ECO:0000256" key="14">
    <source>
        <dbReference type="ARBA" id="ARBA00022902"/>
    </source>
</evidence>
<evidence type="ECO:0000256" key="9">
    <source>
        <dbReference type="ARBA" id="ARBA00022777"/>
    </source>
</evidence>
<dbReference type="InterPro" id="IPR000719">
    <property type="entry name" value="Prot_kinase_dom"/>
</dbReference>
<dbReference type="FunFam" id="3.40.50.800:FF:000009">
    <property type="entry name" value="Eukaryotic translation initiation factor 2-alpha kinase"/>
    <property type="match status" value="1"/>
</dbReference>
<evidence type="ECO:0000259" key="31">
    <source>
        <dbReference type="PROSITE" id="PS50011"/>
    </source>
</evidence>
<evidence type="ECO:0000256" key="23">
    <source>
        <dbReference type="ARBA" id="ARBA00065481"/>
    </source>
</evidence>
<comment type="similarity">
    <text evidence="20">Belongs to the protein kinase superfamily. Ser/Thr protein kinase family. GCN2 subfamily.</text>
</comment>
<dbReference type="GO" id="GO:0034198">
    <property type="term" value="P:cellular response to amino acid starvation"/>
    <property type="evidence" value="ECO:0007669"/>
    <property type="project" value="UniProtKB-ARBA"/>
</dbReference>
<keyword evidence="13" id="KW-0694">RNA-binding</keyword>
<dbReference type="PROSITE" id="PS50908">
    <property type="entry name" value="RWD"/>
    <property type="match status" value="1"/>
</dbReference>
<keyword evidence="19" id="KW-0131">Cell cycle</keyword>
<feature type="domain" description="RWD" evidence="32">
    <location>
        <begin position="40"/>
        <end position="153"/>
    </location>
</feature>
<evidence type="ECO:0000256" key="11">
    <source>
        <dbReference type="ARBA" id="ARBA00022840"/>
    </source>
</evidence>
<comment type="subcellular location">
    <subcellularLocation>
        <location evidence="1">Cytoplasm</location>
    </subcellularLocation>
</comment>
<comment type="subunit">
    <text evidence="23">Homodimer; homodimerization is important for kinase activation by uncharged tRNAs. Interacts with GCN1; this interaction stimulates EIF2AK4/GCN2 kinase activity and is impaired by IMPACT upon a variety of stress conditions, such as amino acid depletion, UV-C irradiation, proteasome inhibitor treatment and glucose deprivation. Interacts with DNAJC3; this interaction inhibits EIF2AK4/GCN2 kinase activity during endoplasmic reticulum (ER), hypothermic and amino acid-starving stress conditions. Interacts with MAP3K20; activates EIF2AK4/GCN2 kinase activity in response to moderate ribotoxic stress.</text>
</comment>
<evidence type="ECO:0000256" key="24">
    <source>
        <dbReference type="ARBA" id="ARBA00073598"/>
    </source>
</evidence>
<dbReference type="InterPro" id="IPR036621">
    <property type="entry name" value="Anticodon-bd_dom_sf"/>
</dbReference>
<dbReference type="Gene3D" id="3.30.930.10">
    <property type="entry name" value="Bira Bifunctional Protein, Domain 2"/>
    <property type="match status" value="1"/>
</dbReference>
<dbReference type="FunFam" id="1.10.510.10:FF:000338">
    <property type="entry name" value="Eukaryotic translation initiation factor 2-alpha kinase"/>
    <property type="match status" value="1"/>
</dbReference>
<dbReference type="FunFam" id="3.10.110.10:FF:000057">
    <property type="entry name" value="eukaryotic translation initiation factor 2-alpha kinase 4"/>
    <property type="match status" value="1"/>
</dbReference>
<keyword evidence="17" id="KW-0175">Coiled coil</keyword>
<keyword evidence="3" id="KW-0963">Cytoplasm</keyword>
<dbReference type="Gene3D" id="3.10.110.10">
    <property type="entry name" value="Ubiquitin Conjugating Enzyme"/>
    <property type="match status" value="1"/>
</dbReference>
<feature type="region of interest" description="Disordered" evidence="30">
    <location>
        <begin position="1428"/>
        <end position="1453"/>
    </location>
</feature>
<keyword evidence="15" id="KW-0007">Acetylation</keyword>
<keyword evidence="14" id="KW-0524">Neurogenesis</keyword>
<dbReference type="PANTHER" id="PTHR11042:SF136">
    <property type="entry name" value="EIF-2-ALPHA KINASE GCN2"/>
    <property type="match status" value="1"/>
</dbReference>
<dbReference type="GO" id="GO:0000049">
    <property type="term" value="F:tRNA binding"/>
    <property type="evidence" value="ECO:0007669"/>
    <property type="project" value="UniProtKB-KW"/>
</dbReference>
<evidence type="ECO:0000256" key="28">
    <source>
        <dbReference type="PIRSR" id="PIRSR000660-2"/>
    </source>
</evidence>
<dbReference type="InterPro" id="IPR016255">
    <property type="entry name" value="Gcn2"/>
</dbReference>
<keyword evidence="4" id="KW-0723">Serine/threonine-protein kinase</keyword>
<keyword evidence="16" id="KW-0346">Stress response</keyword>
<feature type="domain" description="Protein kinase" evidence="31">
    <location>
        <begin position="232"/>
        <end position="476"/>
    </location>
</feature>
<feature type="compositionally biased region" description="Low complexity" evidence="30">
    <location>
        <begin position="659"/>
        <end position="669"/>
    </location>
</feature>
<reference evidence="34" key="2">
    <citation type="submission" date="2023-03" db="EMBL/GenBank/DDBJ databases">
        <authorList>
            <consortium name="Wellcome Sanger Institute Data Sharing"/>
        </authorList>
    </citation>
    <scope>NUCLEOTIDE SEQUENCE [LARGE SCALE GENOMIC DNA]</scope>
</reference>
<feature type="compositionally biased region" description="Polar residues" evidence="30">
    <location>
        <begin position="603"/>
        <end position="613"/>
    </location>
</feature>
<dbReference type="InterPro" id="IPR011009">
    <property type="entry name" value="Kinase-like_dom_sf"/>
</dbReference>
<dbReference type="PROSITE" id="PS00107">
    <property type="entry name" value="PROTEIN_KINASE_ATP"/>
    <property type="match status" value="1"/>
</dbReference>
<dbReference type="CDD" id="cd23823">
    <property type="entry name" value="RWD_GCN2"/>
    <property type="match status" value="1"/>
</dbReference>
<keyword evidence="34" id="KW-1185">Reference proteome</keyword>
<dbReference type="InterPro" id="IPR017441">
    <property type="entry name" value="Protein_kinase_ATP_BS"/>
</dbReference>
<evidence type="ECO:0000256" key="2">
    <source>
        <dbReference type="ARBA" id="ARBA00012513"/>
    </source>
</evidence>
<sequence length="1578" mass="179217">MKSLIRTVEIYPVLNLGFLFIYNPKPPNLENYDCAVQQENELEALASIFEDDFKDLRSNDPWKVKRPPEVYLCLRPNGLNNGQECYVTVDLHVKCPPTYPDVPPELELKNAKGLSNDNLKSLQAELNKLAAERCGEVMIYQLADHIQGFLSEHNKPPSRSFHEEMLKNQRRQQEKLALEEQQRLDQRRKQEEEMEKEIMAEIQRREEEKREEKRRKEMAKQVFSLERFGRNIYCGFEVNSGDFAVIYEWSLQWNKKMSKFFTTQERGRIENCKKQIHAAENEFHSLLRLEHPNLVQYLGLSVVEKEECIVVYMLVEHVAGNSLNQSLTAHGPVPLDKLCHYTAQLLTALDYLHSNSVVHKQLGPSSVLVDSEGNIRVTDYSLSKRFADICKEDIFEQARVRFSEETAMPTRTGKKGDVWNLGLMLLALSQGKEVKEYPVTVPSSLPADFQDFLQKCLCLNDTERWTAQQLLDHSFLNPEGDSDTNGNTDDKKSVDFASSVIPRSHILNAPFSSVLQHRQISRFVSEFEELQLLGKGAFGAVIKVQNKLDGCYYAVKRIQVNPASKQFRRIKGEVTLLSRLNHENIVRYYNAWIERHELPATGVLSNTDSSEPLSSADKAPQRKNAPERLNELGLPDDVEDIAPPPALSSSVEWSTSIERSSSARCSGRQSSDDDDDDDDDEEDVFGASFLPSNNDSRSDIIFDNGDESMDEMSKVPIFSLHLLMEYCEKSTLRDTIDQGLHQDQNRLWRLFREILDGLAYIHEQGMIHRDLKPVNIFLDSLDHVKIGDFGLATDHPANPCNNIPVELALYIDFASLSPGNMTGMVGTALYVSPEVQGNTKATYNQKVDLFSLGIILFEMSYRPMTTGAERIAVLSQLRGEPIIFPEDFTLREQGTQKRVIEWLLKHDPALRPTALELLKSELLPPPQMEESELHEVLQHTMANINGKSYRTMVAQLFAQNTSPVMDYAYDIDLYKGSFSFNNAKLQQHVYESITRIFKKHGAVRVQTPLFLPRNRKLYDGIELACFMDHSGMLVTLPYDLRIAFARFVARNNVTHLKRYSIERVFRPKKLDRAHPRELLECAFDIITPVSNSLLPEAEIIYTISEIIQEFPVLQERNYNIYLNHTSLFKAVLLHSGVPEDKLSQASNILCDLMSEKLSKREAEAKFCNFSLSANCVSTLYKYIEQKGNLQDLVPLLSSLTKQKTAVTQLAKQGLKDLEELTVLLPKLGVKLMVVINLGLVYKVQHHSGVIFQFVAFIRKRRRTVPDILAAGGRYDHLILEFRGPVSTGPVPSAVGASVAVDKVCAAIVSMEEPPTVSSYDVLVVPVGHSSMSKAIRVVQKLWSTGIAADINYDVSQSQDTLLEHCKLGGITCMALVSDKEGSYVKVKCFEKDRQLEKRILESDLVDHVIQKCRYKFLDERNISREISESTTLQNPKGSLLTSTGSSEQHGSSTSINMNVSLISPEKVSASARRRYETQVCDLCNRVSGFSPELRFSVLFDSEEQFNNSVKTLLSRLPKQRYLKAICDEIHHFKITKRCSGVKLCIILVQCVSIHSLLNSCSDIWAHFEMCLLFKEKHI</sequence>
<protein>
    <recommendedName>
        <fullName evidence="24">eIF-2-alpha kinase GCN2</fullName>
        <ecNumber evidence="2">2.7.11.1</ecNumber>
    </recommendedName>
    <alternativeName>
        <fullName evidence="25">Eukaryotic translation initiation factor 2-alpha kinase 4</fullName>
    </alternativeName>
    <alternativeName>
        <fullName evidence="26">GCN2-like protein</fullName>
    </alternativeName>
</protein>
<organism evidence="33 34">
    <name type="scientific">Astatotilapia calliptera</name>
    <name type="common">Eastern happy</name>
    <name type="synonym">Chromis callipterus</name>
    <dbReference type="NCBI Taxonomy" id="8154"/>
    <lineage>
        <taxon>Eukaryota</taxon>
        <taxon>Metazoa</taxon>
        <taxon>Chordata</taxon>
        <taxon>Craniata</taxon>
        <taxon>Vertebrata</taxon>
        <taxon>Euteleostomi</taxon>
        <taxon>Actinopterygii</taxon>
        <taxon>Neopterygii</taxon>
        <taxon>Teleostei</taxon>
        <taxon>Neoteleostei</taxon>
        <taxon>Acanthomorphata</taxon>
        <taxon>Ovalentaria</taxon>
        <taxon>Cichlomorphae</taxon>
        <taxon>Cichliformes</taxon>
        <taxon>Cichlidae</taxon>
        <taxon>African cichlids</taxon>
        <taxon>Pseudocrenilabrinae</taxon>
        <taxon>Haplochromini</taxon>
        <taxon>Astatotilapia</taxon>
    </lineage>
</organism>
<keyword evidence="7" id="KW-0808">Transferase</keyword>
<dbReference type="InterPro" id="IPR008271">
    <property type="entry name" value="Ser/Thr_kinase_AS"/>
</dbReference>
<dbReference type="Gene3D" id="3.40.50.800">
    <property type="entry name" value="Anticodon-binding domain"/>
    <property type="match status" value="1"/>
</dbReference>
<dbReference type="CDD" id="cd14046">
    <property type="entry name" value="STKc_EIF2AK4_GCN2_rpt2"/>
    <property type="match status" value="1"/>
</dbReference>
<dbReference type="Pfam" id="PF05773">
    <property type="entry name" value="RWD"/>
    <property type="match status" value="1"/>
</dbReference>
<dbReference type="PROSITE" id="PS00108">
    <property type="entry name" value="PROTEIN_KINASE_ST"/>
    <property type="match status" value="1"/>
</dbReference>
<dbReference type="Pfam" id="PF00069">
    <property type="entry name" value="Pkinase"/>
    <property type="match status" value="3"/>
</dbReference>
<dbReference type="SMART" id="SM00220">
    <property type="entry name" value="S_TKc"/>
    <property type="match status" value="2"/>
</dbReference>
<dbReference type="SUPFAM" id="SSF52954">
    <property type="entry name" value="Class II aaRS ABD-related"/>
    <property type="match status" value="1"/>
</dbReference>
<feature type="region of interest" description="Disordered" evidence="30">
    <location>
        <begin position="153"/>
        <end position="172"/>
    </location>
</feature>
<dbReference type="SUPFAM" id="SSF56112">
    <property type="entry name" value="Protein kinase-like (PK-like)"/>
    <property type="match status" value="2"/>
</dbReference>
<feature type="region of interest" description="Disordered" evidence="30">
    <location>
        <begin position="603"/>
        <end position="705"/>
    </location>
</feature>
<keyword evidence="5" id="KW-0597">Phosphoprotein</keyword>
<dbReference type="Ensembl" id="ENSACLT00000045604.1">
    <property type="protein sequence ID" value="ENSACLP00000055566.1"/>
    <property type="gene ID" value="ENSACLG00000002357.2"/>
</dbReference>
<dbReference type="Pfam" id="PF13393">
    <property type="entry name" value="tRNA-synt_His"/>
    <property type="match status" value="1"/>
</dbReference>
<feature type="domain" description="Protein kinase" evidence="31">
    <location>
        <begin position="527"/>
        <end position="923"/>
    </location>
</feature>
<evidence type="ECO:0000256" key="20">
    <source>
        <dbReference type="ARBA" id="ARBA00037982"/>
    </source>
</evidence>
<dbReference type="SUPFAM" id="SSF55681">
    <property type="entry name" value="Class II aaRS and biotin synthetases"/>
    <property type="match status" value="1"/>
</dbReference>
<reference evidence="33" key="3">
    <citation type="submission" date="2025-08" db="UniProtKB">
        <authorList>
            <consortium name="Ensembl"/>
        </authorList>
    </citation>
    <scope>IDENTIFICATION</scope>
</reference>
<evidence type="ECO:0000256" key="21">
    <source>
        <dbReference type="ARBA" id="ARBA00047899"/>
    </source>
</evidence>
<reference evidence="33" key="4">
    <citation type="submission" date="2025-09" db="UniProtKB">
        <authorList>
            <consortium name="Ensembl"/>
        </authorList>
    </citation>
    <scope>IDENTIFICATION</scope>
</reference>
<dbReference type="PIRSF" id="PIRSF000660">
    <property type="entry name" value="Ser/Thr_PK_GCN2"/>
    <property type="match status" value="1"/>
</dbReference>
<dbReference type="CDD" id="cd14012">
    <property type="entry name" value="PK_eIF2AK_GCN2_rpt1"/>
    <property type="match status" value="1"/>
</dbReference>
<dbReference type="InterPro" id="IPR016135">
    <property type="entry name" value="UBQ-conjugating_enzyme/RWD"/>
</dbReference>
<evidence type="ECO:0000256" key="18">
    <source>
        <dbReference type="ARBA" id="ARBA00023159"/>
    </source>
</evidence>
<dbReference type="GO" id="GO:0005737">
    <property type="term" value="C:cytoplasm"/>
    <property type="evidence" value="ECO:0007669"/>
    <property type="project" value="UniProtKB-SubCell"/>
</dbReference>
<comment type="catalytic activity">
    <reaction evidence="21">
        <text>L-threonyl-[protein] + ATP = O-phospho-L-threonyl-[protein] + ADP + H(+)</text>
        <dbReference type="Rhea" id="RHEA:46608"/>
        <dbReference type="Rhea" id="RHEA-COMP:11060"/>
        <dbReference type="Rhea" id="RHEA-COMP:11605"/>
        <dbReference type="ChEBI" id="CHEBI:15378"/>
        <dbReference type="ChEBI" id="CHEBI:30013"/>
        <dbReference type="ChEBI" id="CHEBI:30616"/>
        <dbReference type="ChEBI" id="CHEBI:61977"/>
        <dbReference type="ChEBI" id="CHEBI:456216"/>
        <dbReference type="EC" id="2.7.11.1"/>
    </reaction>
</comment>
<evidence type="ECO:0000256" key="10">
    <source>
        <dbReference type="ARBA" id="ARBA00022810"/>
    </source>
</evidence>
<keyword evidence="6" id="KW-0820">tRNA-binding</keyword>
<reference evidence="33 34" key="1">
    <citation type="submission" date="2018-05" db="EMBL/GenBank/DDBJ databases">
        <authorList>
            <person name="Datahose"/>
        </authorList>
    </citation>
    <scope>NUCLEOTIDE SEQUENCE</scope>
</reference>
<evidence type="ECO:0000256" key="26">
    <source>
        <dbReference type="ARBA" id="ARBA00083151"/>
    </source>
</evidence>
<gene>
    <name evidence="33" type="primary">EIF2AK4</name>
</gene>
<dbReference type="InterPro" id="IPR041715">
    <property type="entry name" value="HisRS-like_core"/>
</dbReference>
<dbReference type="GO" id="GO:0007399">
    <property type="term" value="P:nervous system development"/>
    <property type="evidence" value="ECO:0007669"/>
    <property type="project" value="UniProtKB-KW"/>
</dbReference>
<evidence type="ECO:0000256" key="29">
    <source>
        <dbReference type="PROSITE-ProRule" id="PRU10141"/>
    </source>
</evidence>
<evidence type="ECO:0000313" key="33">
    <source>
        <dbReference type="Ensembl" id="ENSACLP00000055566.1"/>
    </source>
</evidence>
<evidence type="ECO:0000256" key="12">
    <source>
        <dbReference type="ARBA" id="ARBA00022845"/>
    </source>
</evidence>
<evidence type="ECO:0000256" key="17">
    <source>
        <dbReference type="ARBA" id="ARBA00023054"/>
    </source>
</evidence>
<dbReference type="SMART" id="SM00591">
    <property type="entry name" value="RWD"/>
    <property type="match status" value="1"/>
</dbReference>
<feature type="compositionally biased region" description="Polar residues" evidence="30">
    <location>
        <begin position="647"/>
        <end position="658"/>
    </location>
</feature>
<evidence type="ECO:0000259" key="32">
    <source>
        <dbReference type="PROSITE" id="PS50908"/>
    </source>
</evidence>
<evidence type="ECO:0000256" key="30">
    <source>
        <dbReference type="SAM" id="MobiDB-lite"/>
    </source>
</evidence>